<evidence type="ECO:0000256" key="1">
    <source>
        <dbReference type="SAM" id="MobiDB-lite"/>
    </source>
</evidence>
<dbReference type="EMBL" id="QBLH01003572">
    <property type="protein sequence ID" value="TGZ37286.1"/>
    <property type="molecule type" value="Genomic_DNA"/>
</dbReference>
<protein>
    <submittedName>
        <fullName evidence="2">Uncharacterized protein</fullName>
    </submittedName>
</protein>
<evidence type="ECO:0000313" key="2">
    <source>
        <dbReference type="EMBL" id="TGZ37286.1"/>
    </source>
</evidence>
<dbReference type="AlphaFoldDB" id="A0A4S2JP54"/>
<feature type="compositionally biased region" description="Low complexity" evidence="1">
    <location>
        <begin position="52"/>
        <end position="67"/>
    </location>
</feature>
<feature type="region of interest" description="Disordered" evidence="1">
    <location>
        <begin position="52"/>
        <end position="92"/>
    </location>
</feature>
<accession>A0A4S2JP54</accession>
<reference evidence="2 3" key="1">
    <citation type="journal article" date="2019" name="Philos. Trans. R. Soc. Lond., B, Biol. Sci.">
        <title>Ant behaviour and brain gene expression of defending hosts depend on the ecological success of the intruding social parasite.</title>
        <authorList>
            <person name="Kaur R."/>
            <person name="Stoldt M."/>
            <person name="Jongepier E."/>
            <person name="Feldmeyer B."/>
            <person name="Menzel F."/>
            <person name="Bornberg-Bauer E."/>
            <person name="Foitzik S."/>
        </authorList>
    </citation>
    <scope>NUCLEOTIDE SEQUENCE [LARGE SCALE GENOMIC DNA]</scope>
    <source>
        <tissue evidence="2">Whole body</tissue>
    </source>
</reference>
<name>A0A4S2JP54_9HYME</name>
<sequence>MLTLCYAYALCVAAVLWFTGKDNRPARSLWRHYPVRLESIFSTRCGNDCAVPGPGRPARGGRSAAVPHGAKRRRGLPAKITASAPEPYSVNG</sequence>
<organism evidence="2 3">
    <name type="scientific">Temnothorax longispinosus</name>
    <dbReference type="NCBI Taxonomy" id="300112"/>
    <lineage>
        <taxon>Eukaryota</taxon>
        <taxon>Metazoa</taxon>
        <taxon>Ecdysozoa</taxon>
        <taxon>Arthropoda</taxon>
        <taxon>Hexapoda</taxon>
        <taxon>Insecta</taxon>
        <taxon>Pterygota</taxon>
        <taxon>Neoptera</taxon>
        <taxon>Endopterygota</taxon>
        <taxon>Hymenoptera</taxon>
        <taxon>Apocrita</taxon>
        <taxon>Aculeata</taxon>
        <taxon>Formicoidea</taxon>
        <taxon>Formicidae</taxon>
        <taxon>Myrmicinae</taxon>
        <taxon>Temnothorax</taxon>
    </lineage>
</organism>
<gene>
    <name evidence="2" type="ORF">DBV15_03253</name>
</gene>
<comment type="caution">
    <text evidence="2">The sequence shown here is derived from an EMBL/GenBank/DDBJ whole genome shotgun (WGS) entry which is preliminary data.</text>
</comment>
<evidence type="ECO:0000313" key="3">
    <source>
        <dbReference type="Proteomes" id="UP000310200"/>
    </source>
</evidence>
<proteinExistence type="predicted"/>
<dbReference type="Proteomes" id="UP000310200">
    <property type="component" value="Unassembled WGS sequence"/>
</dbReference>
<keyword evidence="3" id="KW-1185">Reference proteome</keyword>